<dbReference type="EMBL" id="JASCTH010000008">
    <property type="protein sequence ID" value="MDI6099827.1"/>
    <property type="molecule type" value="Genomic_DNA"/>
</dbReference>
<evidence type="ECO:0000256" key="1">
    <source>
        <dbReference type="ARBA" id="ARBA00008857"/>
    </source>
</evidence>
<keyword evidence="2 4" id="KW-0238">DNA-binding</keyword>
<dbReference type="Proteomes" id="UP001241758">
    <property type="component" value="Unassembled WGS sequence"/>
</dbReference>
<evidence type="ECO:0000313" key="7">
    <source>
        <dbReference type="EMBL" id="MDI6099827.1"/>
    </source>
</evidence>
<dbReference type="Pfam" id="PF22022">
    <property type="entry name" value="Phage_int_M"/>
    <property type="match status" value="1"/>
</dbReference>
<dbReference type="PANTHER" id="PTHR30349:SF64">
    <property type="entry name" value="PROPHAGE INTEGRASE INTD-RELATED"/>
    <property type="match status" value="1"/>
</dbReference>
<dbReference type="InterPro" id="IPR050090">
    <property type="entry name" value="Tyrosine_recombinase_XerCD"/>
</dbReference>
<reference evidence="7 8" key="1">
    <citation type="submission" date="2023-05" db="EMBL/GenBank/DDBJ databases">
        <title>Actinoplanes sp. NEAU-A12 genome sequencing.</title>
        <authorList>
            <person name="Wang Z.-S."/>
        </authorList>
    </citation>
    <scope>NUCLEOTIDE SEQUENCE [LARGE SCALE GENOMIC DNA]</scope>
    <source>
        <strain evidence="7 8">NEAU-A12</strain>
    </source>
</reference>
<name>A0ABT6WJB3_9ACTN</name>
<protein>
    <submittedName>
        <fullName evidence="7">Site-specific integrase</fullName>
    </submittedName>
</protein>
<comment type="caution">
    <text evidence="7">The sequence shown here is derived from an EMBL/GenBank/DDBJ whole genome shotgun (WGS) entry which is preliminary data.</text>
</comment>
<dbReference type="InterPro" id="IPR002104">
    <property type="entry name" value="Integrase_catalytic"/>
</dbReference>
<gene>
    <name evidence="7" type="ORF">QLQ12_14595</name>
</gene>
<dbReference type="InterPro" id="IPR010998">
    <property type="entry name" value="Integrase_recombinase_N"/>
</dbReference>
<evidence type="ECO:0000313" key="8">
    <source>
        <dbReference type="Proteomes" id="UP001241758"/>
    </source>
</evidence>
<dbReference type="Pfam" id="PF00589">
    <property type="entry name" value="Phage_integrase"/>
    <property type="match status" value="1"/>
</dbReference>
<dbReference type="PROSITE" id="PS51898">
    <property type="entry name" value="TYR_RECOMBINASE"/>
    <property type="match status" value="1"/>
</dbReference>
<dbReference type="InterPro" id="IPR044068">
    <property type="entry name" value="CB"/>
</dbReference>
<feature type="domain" description="Core-binding (CB)" evidence="6">
    <location>
        <begin position="14"/>
        <end position="96"/>
    </location>
</feature>
<evidence type="ECO:0000259" key="6">
    <source>
        <dbReference type="PROSITE" id="PS51900"/>
    </source>
</evidence>
<organism evidence="7 8">
    <name type="scientific">Actinoplanes sandaracinus</name>
    <dbReference type="NCBI Taxonomy" id="3045177"/>
    <lineage>
        <taxon>Bacteria</taxon>
        <taxon>Bacillati</taxon>
        <taxon>Actinomycetota</taxon>
        <taxon>Actinomycetes</taxon>
        <taxon>Micromonosporales</taxon>
        <taxon>Micromonosporaceae</taxon>
        <taxon>Actinoplanes</taxon>
    </lineage>
</organism>
<evidence type="ECO:0000256" key="3">
    <source>
        <dbReference type="ARBA" id="ARBA00023172"/>
    </source>
</evidence>
<comment type="similarity">
    <text evidence="1">Belongs to the 'phage' integrase family.</text>
</comment>
<proteinExistence type="inferred from homology"/>
<keyword evidence="3" id="KW-0233">DNA recombination</keyword>
<dbReference type="PANTHER" id="PTHR30349">
    <property type="entry name" value="PHAGE INTEGRASE-RELATED"/>
    <property type="match status" value="1"/>
</dbReference>
<dbReference type="Gene3D" id="1.10.443.10">
    <property type="entry name" value="Intergrase catalytic core"/>
    <property type="match status" value="1"/>
</dbReference>
<dbReference type="InterPro" id="IPR011010">
    <property type="entry name" value="DNA_brk_join_enz"/>
</dbReference>
<feature type="domain" description="Tyr recombinase" evidence="5">
    <location>
        <begin position="120"/>
        <end position="336"/>
    </location>
</feature>
<dbReference type="SUPFAM" id="SSF56349">
    <property type="entry name" value="DNA breaking-rejoining enzymes"/>
    <property type="match status" value="1"/>
</dbReference>
<evidence type="ECO:0000256" key="4">
    <source>
        <dbReference type="PROSITE-ProRule" id="PRU01248"/>
    </source>
</evidence>
<dbReference type="RefSeq" id="WP_282760215.1">
    <property type="nucleotide sequence ID" value="NZ_JASCTH010000008.1"/>
</dbReference>
<keyword evidence="8" id="KW-1185">Reference proteome</keyword>
<sequence length="356" mass="40283">MAPETRIDQSERRSTYRDYAERWRHSRKVSQALDYQRHLDSRLRHHHYPYFGDRPIRAITVTDVLEWVAKLIGAEAAQSSIKTYFDVLNVIMNAAVIDKVIPDNPCRAVRISAILRGFSRAPKWVPTTEDVLSLLHVVPPRYRAAIWLGAGEGMRLGEVLGTENGPRCIDPDHQQVHVVQQLRFHKVAYGGFYLAPPKSGSVGDVDLDDTVAAALAEHVRRFPPARVDLPDITRGTPDPGKPATRRVAELLFTDDYGRPIHDQAWSKLWAGWRKAAGWPQEGTFHSLRHYFATALIAANLDPTDVQNALRHSSLRITLETYVHWWPKKDRRRNVIGTGLLAAEDLRQGGGKNLILL</sequence>
<accession>A0ABT6WJB3</accession>
<evidence type="ECO:0000259" key="5">
    <source>
        <dbReference type="PROSITE" id="PS51898"/>
    </source>
</evidence>
<dbReference type="PROSITE" id="PS51900">
    <property type="entry name" value="CB"/>
    <property type="match status" value="1"/>
</dbReference>
<dbReference type="InterPro" id="IPR053876">
    <property type="entry name" value="Phage_int_M"/>
</dbReference>
<dbReference type="CDD" id="cd01189">
    <property type="entry name" value="INT_ICEBs1_C_like"/>
    <property type="match status" value="1"/>
</dbReference>
<dbReference type="Gene3D" id="1.10.150.130">
    <property type="match status" value="1"/>
</dbReference>
<dbReference type="InterPro" id="IPR013762">
    <property type="entry name" value="Integrase-like_cat_sf"/>
</dbReference>
<evidence type="ECO:0000256" key="2">
    <source>
        <dbReference type="ARBA" id="ARBA00023125"/>
    </source>
</evidence>